<reference evidence="10" key="1">
    <citation type="journal article" date="2013" name="Science">
        <title>The Amborella genome and the evolution of flowering plants.</title>
        <authorList>
            <consortium name="Amborella Genome Project"/>
        </authorList>
    </citation>
    <scope>NUCLEOTIDE SEQUENCE [LARGE SCALE GENOMIC DNA]</scope>
</reference>
<evidence type="ECO:0000256" key="4">
    <source>
        <dbReference type="ARBA" id="ARBA00022989"/>
    </source>
</evidence>
<gene>
    <name evidence="9" type="ORF">AMTR_s00098p00114560</name>
</gene>
<evidence type="ECO:0000313" key="9">
    <source>
        <dbReference type="EMBL" id="ERM99846.1"/>
    </source>
</evidence>
<comment type="similarity">
    <text evidence="6">Belongs to the DESIGUAL family.</text>
</comment>
<evidence type="ECO:0000256" key="7">
    <source>
        <dbReference type="SAM" id="Phobius"/>
    </source>
</evidence>
<feature type="signal peptide" evidence="8">
    <location>
        <begin position="1"/>
        <end position="20"/>
    </location>
</feature>
<feature type="transmembrane region" description="Helical" evidence="7">
    <location>
        <begin position="134"/>
        <end position="154"/>
    </location>
</feature>
<feature type="chain" id="PRO_5004806896" description="CASP-like protein" evidence="8">
    <location>
        <begin position="21"/>
        <end position="159"/>
    </location>
</feature>
<dbReference type="InterPro" id="IPR052222">
    <property type="entry name" value="DESIGUAL"/>
</dbReference>
<protein>
    <recommendedName>
        <fullName evidence="11">CASP-like protein</fullName>
    </recommendedName>
</protein>
<dbReference type="GO" id="GO:0012505">
    <property type="term" value="C:endomembrane system"/>
    <property type="evidence" value="ECO:0007669"/>
    <property type="project" value="UniProtKB-SubCell"/>
</dbReference>
<dbReference type="Pfam" id="PF06749">
    <property type="entry name" value="DUF1218"/>
    <property type="match status" value="1"/>
</dbReference>
<proteinExistence type="inferred from homology"/>
<evidence type="ECO:0000313" key="10">
    <source>
        <dbReference type="Proteomes" id="UP000017836"/>
    </source>
</evidence>
<dbReference type="OrthoDB" id="1667348at2759"/>
<dbReference type="Proteomes" id="UP000017836">
    <property type="component" value="Unassembled WGS sequence"/>
</dbReference>
<evidence type="ECO:0000256" key="6">
    <source>
        <dbReference type="ARBA" id="ARBA00029467"/>
    </source>
</evidence>
<evidence type="ECO:0008006" key="11">
    <source>
        <dbReference type="Google" id="ProtNLM"/>
    </source>
</evidence>
<keyword evidence="10" id="KW-1185">Reference proteome</keyword>
<feature type="transmembrane region" description="Helical" evidence="7">
    <location>
        <begin position="51"/>
        <end position="73"/>
    </location>
</feature>
<feature type="transmembrane region" description="Helical" evidence="7">
    <location>
        <begin position="94"/>
        <end position="119"/>
    </location>
</feature>
<keyword evidence="2 7" id="KW-0812">Transmembrane</keyword>
<dbReference type="Gramene" id="ERM99846">
    <property type="protein sequence ID" value="ERM99846"/>
    <property type="gene ID" value="AMTR_s00098p00114560"/>
</dbReference>
<dbReference type="AlphaFoldDB" id="W1NS51"/>
<dbReference type="PANTHER" id="PTHR31769">
    <property type="entry name" value="OS07G0462200 PROTEIN-RELATED"/>
    <property type="match status" value="1"/>
</dbReference>
<organism evidence="9 10">
    <name type="scientific">Amborella trichopoda</name>
    <dbReference type="NCBI Taxonomy" id="13333"/>
    <lineage>
        <taxon>Eukaryota</taxon>
        <taxon>Viridiplantae</taxon>
        <taxon>Streptophyta</taxon>
        <taxon>Embryophyta</taxon>
        <taxon>Tracheophyta</taxon>
        <taxon>Spermatophyta</taxon>
        <taxon>Magnoliopsida</taxon>
        <taxon>Amborellales</taxon>
        <taxon>Amborellaceae</taxon>
        <taxon>Amborella</taxon>
    </lineage>
</organism>
<dbReference type="KEGG" id="atr:18427887"/>
<dbReference type="HOGENOM" id="CLU_103513_0_0_1"/>
<evidence type="ECO:0000256" key="2">
    <source>
        <dbReference type="ARBA" id="ARBA00022692"/>
    </source>
</evidence>
<evidence type="ECO:0000256" key="5">
    <source>
        <dbReference type="ARBA" id="ARBA00023136"/>
    </source>
</evidence>
<evidence type="ECO:0000256" key="3">
    <source>
        <dbReference type="ARBA" id="ARBA00022729"/>
    </source>
</evidence>
<comment type="subcellular location">
    <subcellularLocation>
        <location evidence="1">Endomembrane system</location>
        <topology evidence="1">Multi-pass membrane protein</topology>
    </subcellularLocation>
</comment>
<dbReference type="EMBL" id="KI394979">
    <property type="protein sequence ID" value="ERM99846.1"/>
    <property type="molecule type" value="Genomic_DNA"/>
</dbReference>
<dbReference type="eggNOG" id="ENOG502RXRV">
    <property type="taxonomic scope" value="Eukaryota"/>
</dbReference>
<dbReference type="InterPro" id="IPR009606">
    <property type="entry name" value="DEAL/Modifying_wall_lignin1/2"/>
</dbReference>
<sequence length="159" mass="16656">MAKFTGAVVILLIAAMDVTAGILGVQAEMAQNKVKHIRFLGLFECRQPSHQAFRLGVAAASILLLAQLIANFIGGCICISSREDLETSTANRQVAAGCLALSWIILAVAFSLLIIGALANSHSKGSCGFSHHNFLAIGGILCFVHGVICAAYYVSATAH</sequence>
<accession>W1NS51</accession>
<evidence type="ECO:0000256" key="1">
    <source>
        <dbReference type="ARBA" id="ARBA00004127"/>
    </source>
</evidence>
<keyword evidence="3 8" id="KW-0732">Signal</keyword>
<keyword evidence="4 7" id="KW-1133">Transmembrane helix</keyword>
<name>W1NS51_AMBTC</name>
<keyword evidence="5 7" id="KW-0472">Membrane</keyword>
<dbReference type="OMA" id="NVGFFIC"/>
<evidence type="ECO:0000256" key="8">
    <source>
        <dbReference type="SAM" id="SignalP"/>
    </source>
</evidence>